<sequence>MYSRYSNKKNKIHGFPWQIIGLGILTLVIFFVGLYYLRNGKKENLQIESSGAAEISSNYTSGLLTGNELKDFSVQEIKITSLASGLEIGLATRGIENKFLYHTAKVSLPVINRESEFYEGWLVRQSPFDFFSTGEMITNDLGEFVLEWAGMYDDILSYNNLVITREARDNNPAPSEHVAEGKW</sequence>
<evidence type="ECO:0000313" key="3">
    <source>
        <dbReference type="Proteomes" id="UP000034154"/>
    </source>
</evidence>
<organism evidence="2 3">
    <name type="scientific">Candidatus Uhrbacteria bacterium GW2011_GWF2_44_350</name>
    <dbReference type="NCBI Taxonomy" id="1619000"/>
    <lineage>
        <taxon>Bacteria</taxon>
        <taxon>Candidatus Uhriibacteriota</taxon>
    </lineage>
</organism>
<comment type="caution">
    <text evidence="2">The sequence shown here is derived from an EMBL/GenBank/DDBJ whole genome shotgun (WGS) entry which is preliminary data.</text>
</comment>
<protein>
    <submittedName>
        <fullName evidence="2">Uncharacterized protein</fullName>
    </submittedName>
</protein>
<keyword evidence="1" id="KW-0812">Transmembrane</keyword>
<feature type="transmembrane region" description="Helical" evidence="1">
    <location>
        <begin position="15"/>
        <end position="37"/>
    </location>
</feature>
<reference evidence="2 3" key="1">
    <citation type="journal article" date="2015" name="Nature">
        <title>rRNA introns, odd ribosomes, and small enigmatic genomes across a large radiation of phyla.</title>
        <authorList>
            <person name="Brown C.T."/>
            <person name="Hug L.A."/>
            <person name="Thomas B.C."/>
            <person name="Sharon I."/>
            <person name="Castelle C.J."/>
            <person name="Singh A."/>
            <person name="Wilkins M.J."/>
            <person name="Williams K.H."/>
            <person name="Banfield J.F."/>
        </authorList>
    </citation>
    <scope>NUCLEOTIDE SEQUENCE [LARGE SCALE GENOMIC DNA]</scope>
</reference>
<name>A0A0G1LLB1_9BACT</name>
<proteinExistence type="predicted"/>
<evidence type="ECO:0000256" key="1">
    <source>
        <dbReference type="SAM" id="Phobius"/>
    </source>
</evidence>
<keyword evidence="1" id="KW-0472">Membrane</keyword>
<gene>
    <name evidence="2" type="ORF">UW63_C0055G0005</name>
</gene>
<dbReference type="Proteomes" id="UP000034154">
    <property type="component" value="Unassembled WGS sequence"/>
</dbReference>
<accession>A0A0G1LLB1</accession>
<keyword evidence="1" id="KW-1133">Transmembrane helix</keyword>
<evidence type="ECO:0000313" key="2">
    <source>
        <dbReference type="EMBL" id="KKT69532.1"/>
    </source>
</evidence>
<dbReference type="AlphaFoldDB" id="A0A0G1LLB1"/>
<dbReference type="EMBL" id="LCJB01000055">
    <property type="protein sequence ID" value="KKT69532.1"/>
    <property type="molecule type" value="Genomic_DNA"/>
</dbReference>